<sequence length="516" mass="58355">MSYTIVLSLLAAIVVPILLAVLSLFQSPLRKVPSPPNTNLILGHFDAIRKEDTGVTTRAYSQMMPFGIFRTRMFLSWRVWVTDPKALSKILVTSAYDYQKPPSTRDFLTVLLGKGVLVAEGLEHKKQRRALDSAFSLPRIKEITNIFWGPGRNLVKIWEDMAPSTDEAVRIDVMPWLSRTTLDIIGLAGFDHDFDSLHKPEDKLAKAYNSLFNGERVPLSVMILSGLAEYFSPALWIRNQLPFFHHIKKHRMIVEGITQELLDKKRASIHSSDKKDILSILVRDNLGSEDPLTDKEIMDQCLTFLAAGHETTSTALTWTLQRLAENPNIQQKLRQEILQTFPQDRDLTYDELNSLPYLSAVTREVLRLDAPVPVTSRQPVKDDVICGYAIPKGTIVLIPPSVVHYHPDIWGPEADKFKPERFLEVGGVSDVAKGEVNGENERLRRAGPYANLTFLAGPKNCIGHKFALTEMKALLVCIIRNFSFEEDEPGKVIGRRASLVMRPKEGHLYLKMKRIR</sequence>
<dbReference type="Pfam" id="PF00067">
    <property type="entry name" value="p450"/>
    <property type="match status" value="1"/>
</dbReference>
<dbReference type="GO" id="GO:0020037">
    <property type="term" value="F:heme binding"/>
    <property type="evidence" value="ECO:0007669"/>
    <property type="project" value="InterPro"/>
</dbReference>
<dbReference type="EMBL" id="MDYQ01000011">
    <property type="protein sequence ID" value="PRP88347.1"/>
    <property type="molecule type" value="Genomic_DNA"/>
</dbReference>
<evidence type="ECO:0000313" key="5">
    <source>
        <dbReference type="EMBL" id="PRP88347.1"/>
    </source>
</evidence>
<evidence type="ECO:0000256" key="1">
    <source>
        <dbReference type="ARBA" id="ARBA00010617"/>
    </source>
</evidence>
<comment type="caution">
    <text evidence="5">The sequence shown here is derived from an EMBL/GenBank/DDBJ whole genome shotgun (WGS) entry which is preliminary data.</text>
</comment>
<keyword evidence="4" id="KW-0349">Heme</keyword>
<dbReference type="GO" id="GO:0005506">
    <property type="term" value="F:iron ion binding"/>
    <property type="evidence" value="ECO:0007669"/>
    <property type="project" value="InterPro"/>
</dbReference>
<evidence type="ECO:0000256" key="4">
    <source>
        <dbReference type="PIRSR" id="PIRSR602403-1"/>
    </source>
</evidence>
<name>A0A2P6NWK6_9EUKA</name>
<dbReference type="InterPro" id="IPR002403">
    <property type="entry name" value="Cyt_P450_E_grp-IV"/>
</dbReference>
<feature type="binding site" description="axial binding residue" evidence="4">
    <location>
        <position position="461"/>
    </location>
    <ligand>
        <name>heme</name>
        <dbReference type="ChEBI" id="CHEBI:30413"/>
    </ligand>
    <ligandPart>
        <name>Fe</name>
        <dbReference type="ChEBI" id="CHEBI:18248"/>
    </ligandPart>
</feature>
<gene>
    <name evidence="5" type="ORF">PROFUN_03261</name>
</gene>
<reference evidence="5 6" key="1">
    <citation type="journal article" date="2018" name="Genome Biol. Evol.">
        <title>Multiple Roots of Fruiting Body Formation in Amoebozoa.</title>
        <authorList>
            <person name="Hillmann F."/>
            <person name="Forbes G."/>
            <person name="Novohradska S."/>
            <person name="Ferling I."/>
            <person name="Riege K."/>
            <person name="Groth M."/>
            <person name="Westermann M."/>
            <person name="Marz M."/>
            <person name="Spaller T."/>
            <person name="Winckler T."/>
            <person name="Schaap P."/>
            <person name="Glockner G."/>
        </authorList>
    </citation>
    <scope>NUCLEOTIDE SEQUENCE [LARGE SCALE GENOMIC DNA]</scope>
    <source>
        <strain evidence="5 6">Jena</strain>
    </source>
</reference>
<comment type="cofactor">
    <cofactor evidence="4">
        <name>heme</name>
        <dbReference type="ChEBI" id="CHEBI:30413"/>
    </cofactor>
</comment>
<evidence type="ECO:0008006" key="7">
    <source>
        <dbReference type="Google" id="ProtNLM"/>
    </source>
</evidence>
<dbReference type="GO" id="GO:0016705">
    <property type="term" value="F:oxidoreductase activity, acting on paired donors, with incorporation or reduction of molecular oxygen"/>
    <property type="evidence" value="ECO:0007669"/>
    <property type="project" value="InterPro"/>
</dbReference>
<dbReference type="PRINTS" id="PR00465">
    <property type="entry name" value="EP450IV"/>
</dbReference>
<keyword evidence="2 4" id="KW-0479">Metal-binding</keyword>
<dbReference type="InterPro" id="IPR050121">
    <property type="entry name" value="Cytochrome_P450_monoxygenase"/>
</dbReference>
<keyword evidence="6" id="KW-1185">Reference proteome</keyword>
<dbReference type="OrthoDB" id="20571at2759"/>
<evidence type="ECO:0000256" key="3">
    <source>
        <dbReference type="ARBA" id="ARBA00023004"/>
    </source>
</evidence>
<dbReference type="Gene3D" id="1.10.630.10">
    <property type="entry name" value="Cytochrome P450"/>
    <property type="match status" value="1"/>
</dbReference>
<accession>A0A2P6NWK6</accession>
<dbReference type="Proteomes" id="UP000241769">
    <property type="component" value="Unassembled WGS sequence"/>
</dbReference>
<dbReference type="InterPro" id="IPR001128">
    <property type="entry name" value="Cyt_P450"/>
</dbReference>
<dbReference type="STRING" id="1890364.A0A2P6NWK6"/>
<protein>
    <recommendedName>
        <fullName evidence="7">Cytochrome P450</fullName>
    </recommendedName>
</protein>
<dbReference type="CDD" id="cd11069">
    <property type="entry name" value="CYP_FUM15-like"/>
    <property type="match status" value="1"/>
</dbReference>
<evidence type="ECO:0000256" key="2">
    <source>
        <dbReference type="ARBA" id="ARBA00022723"/>
    </source>
</evidence>
<evidence type="ECO:0000313" key="6">
    <source>
        <dbReference type="Proteomes" id="UP000241769"/>
    </source>
</evidence>
<dbReference type="SUPFAM" id="SSF48264">
    <property type="entry name" value="Cytochrome P450"/>
    <property type="match status" value="1"/>
</dbReference>
<organism evidence="5 6">
    <name type="scientific">Planoprotostelium fungivorum</name>
    <dbReference type="NCBI Taxonomy" id="1890364"/>
    <lineage>
        <taxon>Eukaryota</taxon>
        <taxon>Amoebozoa</taxon>
        <taxon>Evosea</taxon>
        <taxon>Variosea</taxon>
        <taxon>Cavosteliida</taxon>
        <taxon>Cavosteliaceae</taxon>
        <taxon>Planoprotostelium</taxon>
    </lineage>
</organism>
<dbReference type="PRINTS" id="PR00385">
    <property type="entry name" value="P450"/>
</dbReference>
<proteinExistence type="inferred from homology"/>
<dbReference type="AlphaFoldDB" id="A0A2P6NWK6"/>
<dbReference type="InParanoid" id="A0A2P6NWK6"/>
<dbReference type="GO" id="GO:0004497">
    <property type="term" value="F:monooxygenase activity"/>
    <property type="evidence" value="ECO:0007669"/>
    <property type="project" value="InterPro"/>
</dbReference>
<dbReference type="PANTHER" id="PTHR24305">
    <property type="entry name" value="CYTOCHROME P450"/>
    <property type="match status" value="1"/>
</dbReference>
<keyword evidence="3 4" id="KW-0408">Iron</keyword>
<dbReference type="InterPro" id="IPR036396">
    <property type="entry name" value="Cyt_P450_sf"/>
</dbReference>
<dbReference type="PANTHER" id="PTHR24305:SF166">
    <property type="entry name" value="CYTOCHROME P450 12A4, MITOCHONDRIAL-RELATED"/>
    <property type="match status" value="1"/>
</dbReference>
<comment type="similarity">
    <text evidence="1">Belongs to the cytochrome P450 family.</text>
</comment>